<feature type="region of interest" description="Disordered" evidence="1">
    <location>
        <begin position="127"/>
        <end position="158"/>
    </location>
</feature>
<name>A0ABN0WU81_9ACTN</name>
<accession>A0ABN0WU81</accession>
<proteinExistence type="predicted"/>
<protein>
    <recommendedName>
        <fullName evidence="4">Transposase</fullName>
    </recommendedName>
</protein>
<evidence type="ECO:0008006" key="4">
    <source>
        <dbReference type="Google" id="ProtNLM"/>
    </source>
</evidence>
<sequence length="158" mass="16004">MQAIGLRPKVHVSADGSGVVGHAGARLLADLADATGLTAAYSAALRSLRPRRTGHDPGRVATDLAVMLADTEETALASLRAARSSAQEVAWIQAAETGDGIPAARAGGRELPGLVLDLDATLVTCHSGRTRRPRATVPADASRSAPSRTPTPAGGVAS</sequence>
<comment type="caution">
    <text evidence="2">The sequence shown here is derived from an EMBL/GenBank/DDBJ whole genome shotgun (WGS) entry which is preliminary data.</text>
</comment>
<dbReference type="Proteomes" id="UP001500063">
    <property type="component" value="Unassembled WGS sequence"/>
</dbReference>
<dbReference type="EMBL" id="BAAABW010000013">
    <property type="protein sequence ID" value="GAA0346843.1"/>
    <property type="molecule type" value="Genomic_DNA"/>
</dbReference>
<gene>
    <name evidence="2" type="ORF">GCM10010319_24220</name>
</gene>
<keyword evidence="3" id="KW-1185">Reference proteome</keyword>
<evidence type="ECO:0000256" key="1">
    <source>
        <dbReference type="SAM" id="MobiDB-lite"/>
    </source>
</evidence>
<organism evidence="2 3">
    <name type="scientific">Streptomyces blastmyceticus</name>
    <dbReference type="NCBI Taxonomy" id="68180"/>
    <lineage>
        <taxon>Bacteria</taxon>
        <taxon>Bacillati</taxon>
        <taxon>Actinomycetota</taxon>
        <taxon>Actinomycetes</taxon>
        <taxon>Kitasatosporales</taxon>
        <taxon>Streptomycetaceae</taxon>
        <taxon>Streptomyces</taxon>
    </lineage>
</organism>
<reference evidence="2 3" key="1">
    <citation type="journal article" date="2019" name="Int. J. Syst. Evol. Microbiol.">
        <title>The Global Catalogue of Microorganisms (GCM) 10K type strain sequencing project: providing services to taxonomists for standard genome sequencing and annotation.</title>
        <authorList>
            <consortium name="The Broad Institute Genomics Platform"/>
            <consortium name="The Broad Institute Genome Sequencing Center for Infectious Disease"/>
            <person name="Wu L."/>
            <person name="Ma J."/>
        </authorList>
    </citation>
    <scope>NUCLEOTIDE SEQUENCE [LARGE SCALE GENOMIC DNA]</scope>
    <source>
        <strain evidence="2 3">JCM 4565</strain>
    </source>
</reference>
<evidence type="ECO:0000313" key="3">
    <source>
        <dbReference type="Proteomes" id="UP001500063"/>
    </source>
</evidence>
<evidence type="ECO:0000313" key="2">
    <source>
        <dbReference type="EMBL" id="GAA0346843.1"/>
    </source>
</evidence>